<dbReference type="AlphaFoldDB" id="A0A9P6GN20"/>
<dbReference type="Pfam" id="PF00127">
    <property type="entry name" value="Copper-bind"/>
    <property type="match status" value="1"/>
</dbReference>
<reference evidence="5" key="1">
    <citation type="journal article" date="2020" name="Mol. Plant Microbe Interact.">
        <title>Genome Sequence of the Biocontrol Agent Coniothyrium minitans strain Conio (IMI 134523).</title>
        <authorList>
            <person name="Patel D."/>
            <person name="Shittu T.A."/>
            <person name="Baroncelli R."/>
            <person name="Muthumeenakshi S."/>
            <person name="Osborne T.H."/>
            <person name="Janganan T.K."/>
            <person name="Sreenivasaprasad S."/>
        </authorList>
    </citation>
    <scope>NUCLEOTIDE SEQUENCE</scope>
    <source>
        <strain evidence="5">Conio</strain>
    </source>
</reference>
<evidence type="ECO:0000313" key="5">
    <source>
        <dbReference type="EMBL" id="KAF9738722.1"/>
    </source>
</evidence>
<name>A0A9P6GN20_9PLEO</name>
<dbReference type="Gene3D" id="2.60.40.420">
    <property type="entry name" value="Cupredoxins - blue copper proteins"/>
    <property type="match status" value="1"/>
</dbReference>
<dbReference type="PANTHER" id="PTHR34883:SF15">
    <property type="entry name" value="EXTRACELLULAR SERINE-RICH PROTEIN"/>
    <property type="match status" value="1"/>
</dbReference>
<keyword evidence="1" id="KW-0479">Metal-binding</keyword>
<dbReference type="InterPro" id="IPR052953">
    <property type="entry name" value="Ser-rich/MCO-related"/>
</dbReference>
<feature type="compositionally biased region" description="Polar residues" evidence="3">
    <location>
        <begin position="182"/>
        <end position="194"/>
    </location>
</feature>
<dbReference type="InterPro" id="IPR000923">
    <property type="entry name" value="BlueCu_1"/>
</dbReference>
<gene>
    <name evidence="5" type="ORF">PMIN01_04005</name>
</gene>
<keyword evidence="6" id="KW-1185">Reference proteome</keyword>
<accession>A0A9P6GN20</accession>
<organism evidence="5 6">
    <name type="scientific">Paraphaeosphaeria minitans</name>
    <dbReference type="NCBI Taxonomy" id="565426"/>
    <lineage>
        <taxon>Eukaryota</taxon>
        <taxon>Fungi</taxon>
        <taxon>Dikarya</taxon>
        <taxon>Ascomycota</taxon>
        <taxon>Pezizomycotina</taxon>
        <taxon>Dothideomycetes</taxon>
        <taxon>Pleosporomycetidae</taxon>
        <taxon>Pleosporales</taxon>
        <taxon>Massarineae</taxon>
        <taxon>Didymosphaeriaceae</taxon>
        <taxon>Paraphaeosphaeria</taxon>
    </lineage>
</organism>
<evidence type="ECO:0000259" key="4">
    <source>
        <dbReference type="Pfam" id="PF00127"/>
    </source>
</evidence>
<dbReference type="OrthoDB" id="2331100at2759"/>
<feature type="compositionally biased region" description="Polar residues" evidence="3">
    <location>
        <begin position="157"/>
        <end position="170"/>
    </location>
</feature>
<sequence length="228" mass="23736">MHINRALLAAAVATVANSEVHTVDVGEGGLKFEPQTLNPKKGDTVIFHLYPRHNVVSGSFDKPCEFNDDSWFSGPFDQTDNGKKKYVVNVTSEEPVWYYCAVQRHCQNGMVGAWNAPSSGNTINAYANAAQNVGQASTPQSIKGGELFEDEQIASLTGSSPSATQSEGFNSTGATTTASGSQAPSRSSNASATESGALASNTGAADSLHAGSVTGIFGVVIGIAAWFL</sequence>
<dbReference type="SUPFAM" id="SSF49503">
    <property type="entry name" value="Cupredoxins"/>
    <property type="match status" value="1"/>
</dbReference>
<evidence type="ECO:0000313" key="6">
    <source>
        <dbReference type="Proteomes" id="UP000756921"/>
    </source>
</evidence>
<dbReference type="Proteomes" id="UP000756921">
    <property type="component" value="Unassembled WGS sequence"/>
</dbReference>
<evidence type="ECO:0000256" key="1">
    <source>
        <dbReference type="ARBA" id="ARBA00022723"/>
    </source>
</evidence>
<protein>
    <submittedName>
        <fullName evidence="5">Extracellular serine-rich protein</fullName>
    </submittedName>
</protein>
<evidence type="ECO:0000256" key="2">
    <source>
        <dbReference type="ARBA" id="ARBA00023008"/>
    </source>
</evidence>
<feature type="compositionally biased region" description="Low complexity" evidence="3">
    <location>
        <begin position="171"/>
        <end position="181"/>
    </location>
</feature>
<dbReference type="CDD" id="cd00920">
    <property type="entry name" value="Cupredoxin"/>
    <property type="match status" value="1"/>
</dbReference>
<dbReference type="GO" id="GO:0009055">
    <property type="term" value="F:electron transfer activity"/>
    <property type="evidence" value="ECO:0007669"/>
    <property type="project" value="InterPro"/>
</dbReference>
<feature type="region of interest" description="Disordered" evidence="3">
    <location>
        <begin position="157"/>
        <end position="194"/>
    </location>
</feature>
<dbReference type="EMBL" id="WJXW01000003">
    <property type="protein sequence ID" value="KAF9738722.1"/>
    <property type="molecule type" value="Genomic_DNA"/>
</dbReference>
<evidence type="ECO:0000256" key="3">
    <source>
        <dbReference type="SAM" id="MobiDB-lite"/>
    </source>
</evidence>
<keyword evidence="2" id="KW-0186">Copper</keyword>
<dbReference type="PANTHER" id="PTHR34883">
    <property type="entry name" value="SERINE-RICH PROTEIN, PUTATIVE-RELATED-RELATED"/>
    <property type="match status" value="1"/>
</dbReference>
<proteinExistence type="predicted"/>
<dbReference type="GO" id="GO:0005507">
    <property type="term" value="F:copper ion binding"/>
    <property type="evidence" value="ECO:0007669"/>
    <property type="project" value="InterPro"/>
</dbReference>
<comment type="caution">
    <text evidence="5">The sequence shown here is derived from an EMBL/GenBank/DDBJ whole genome shotgun (WGS) entry which is preliminary data.</text>
</comment>
<feature type="domain" description="Blue (type 1) copper" evidence="4">
    <location>
        <begin position="23"/>
        <end position="113"/>
    </location>
</feature>
<dbReference type="InterPro" id="IPR008972">
    <property type="entry name" value="Cupredoxin"/>
</dbReference>